<protein>
    <submittedName>
        <fullName evidence="1">Uncharacterized protein</fullName>
    </submittedName>
</protein>
<proteinExistence type="predicted"/>
<sequence length="115" mass="13937">MCERTRSERFMKSWFWKYSSVDMYNSGDDHEFSNDYVLERQKYLYERKLLNGAMLIKCDVGGEIYLRQGFPCQKVSIERHFVYHRNHGDSDNKIIRKVYNVWGFVHFGGYDDLDR</sequence>
<gene>
    <name evidence="1" type="ORF">LOAG_05720</name>
</gene>
<dbReference type="CTD" id="9943130"/>
<dbReference type="KEGG" id="loa:LOAG_05720"/>
<dbReference type="GeneID" id="9943130"/>
<accession>A0A1S0TZF1</accession>
<dbReference type="RefSeq" id="XP_003141305.1">
    <property type="nucleotide sequence ID" value="XM_003141257.1"/>
</dbReference>
<dbReference type="InParanoid" id="A0A1S0TZF1"/>
<reference evidence="1" key="1">
    <citation type="submission" date="2012-04" db="EMBL/GenBank/DDBJ databases">
        <title>The Genome Sequence of Loa loa.</title>
        <authorList>
            <consortium name="The Broad Institute Genome Sequencing Platform"/>
            <consortium name="Broad Institute Genome Sequencing Center for Infectious Disease"/>
            <person name="Nutman T.B."/>
            <person name="Fink D.L."/>
            <person name="Russ C."/>
            <person name="Young S."/>
            <person name="Zeng Q."/>
            <person name="Gargeya S."/>
            <person name="Alvarado L."/>
            <person name="Berlin A."/>
            <person name="Chapman S.B."/>
            <person name="Chen Z."/>
            <person name="Freedman E."/>
            <person name="Gellesch M."/>
            <person name="Goldberg J."/>
            <person name="Griggs A."/>
            <person name="Gujja S."/>
            <person name="Heilman E.R."/>
            <person name="Heiman D."/>
            <person name="Howarth C."/>
            <person name="Mehta T."/>
            <person name="Neiman D."/>
            <person name="Pearson M."/>
            <person name="Roberts A."/>
            <person name="Saif S."/>
            <person name="Shea T."/>
            <person name="Shenoy N."/>
            <person name="Sisk P."/>
            <person name="Stolte C."/>
            <person name="Sykes S."/>
            <person name="White J."/>
            <person name="Yandava C."/>
            <person name="Haas B."/>
            <person name="Henn M.R."/>
            <person name="Nusbaum C."/>
            <person name="Birren B."/>
        </authorList>
    </citation>
    <scope>NUCLEOTIDE SEQUENCE [LARGE SCALE GENOMIC DNA]</scope>
</reference>
<name>A0A1S0TZF1_LOALO</name>
<organism evidence="1">
    <name type="scientific">Loa loa</name>
    <name type="common">Eye worm</name>
    <name type="synonym">Filaria loa</name>
    <dbReference type="NCBI Taxonomy" id="7209"/>
    <lineage>
        <taxon>Eukaryota</taxon>
        <taxon>Metazoa</taxon>
        <taxon>Ecdysozoa</taxon>
        <taxon>Nematoda</taxon>
        <taxon>Chromadorea</taxon>
        <taxon>Rhabditida</taxon>
        <taxon>Spirurina</taxon>
        <taxon>Spiruromorpha</taxon>
        <taxon>Filarioidea</taxon>
        <taxon>Onchocercidae</taxon>
        <taxon>Loa</taxon>
    </lineage>
</organism>
<evidence type="ECO:0000313" key="1">
    <source>
        <dbReference type="EMBL" id="EFO22765.1"/>
    </source>
</evidence>
<dbReference type="AlphaFoldDB" id="A0A1S0TZF1"/>
<dbReference type="EMBL" id="JH712411">
    <property type="protein sequence ID" value="EFO22765.1"/>
    <property type="molecule type" value="Genomic_DNA"/>
</dbReference>